<dbReference type="InterPro" id="IPR042184">
    <property type="entry name" value="YqeY/Aim41_N"/>
</dbReference>
<dbReference type="GO" id="GO:0016884">
    <property type="term" value="F:carbon-nitrogen ligase activity, with glutamine as amido-N-donor"/>
    <property type="evidence" value="ECO:0007669"/>
    <property type="project" value="InterPro"/>
</dbReference>
<dbReference type="SUPFAM" id="SSF89095">
    <property type="entry name" value="GatB/YqeY motif"/>
    <property type="match status" value="1"/>
</dbReference>
<evidence type="ECO:0008006" key="3">
    <source>
        <dbReference type="Google" id="ProtNLM"/>
    </source>
</evidence>
<evidence type="ECO:0000313" key="1">
    <source>
        <dbReference type="EMBL" id="EFQ23449.1"/>
    </source>
</evidence>
<evidence type="ECO:0000313" key="2">
    <source>
        <dbReference type="Proteomes" id="UP000005096"/>
    </source>
</evidence>
<organism evidence="1 2">
    <name type="scientific">Aminomonas paucivorans DSM 12260</name>
    <dbReference type="NCBI Taxonomy" id="584708"/>
    <lineage>
        <taxon>Bacteria</taxon>
        <taxon>Thermotogati</taxon>
        <taxon>Synergistota</taxon>
        <taxon>Synergistia</taxon>
        <taxon>Synergistales</taxon>
        <taxon>Synergistaceae</taxon>
        <taxon>Aminomonas</taxon>
    </lineage>
</organism>
<dbReference type="Pfam" id="PF09424">
    <property type="entry name" value="YqeY"/>
    <property type="match status" value="1"/>
</dbReference>
<dbReference type="OrthoDB" id="9794041at2"/>
<dbReference type="eggNOG" id="COG1610">
    <property type="taxonomic scope" value="Bacteria"/>
</dbReference>
<dbReference type="InterPro" id="IPR019004">
    <property type="entry name" value="YqeY/Aim41"/>
</dbReference>
<dbReference type="InterPro" id="IPR023168">
    <property type="entry name" value="GatB_Yqey_C_2"/>
</dbReference>
<proteinExistence type="predicted"/>
<dbReference type="InterPro" id="IPR003789">
    <property type="entry name" value="Asn/Gln_tRNA_amidoTrase-B-like"/>
</dbReference>
<dbReference type="STRING" id="584708.Apau_1022"/>
<dbReference type="EMBL" id="CM001022">
    <property type="protein sequence ID" value="EFQ23449.1"/>
    <property type="molecule type" value="Genomic_DNA"/>
</dbReference>
<gene>
    <name evidence="1" type="ORF">Apau_1022</name>
</gene>
<dbReference type="PANTHER" id="PTHR28055">
    <property type="entry name" value="ALTERED INHERITANCE OF MITOCHONDRIA PROTEIN 41, MITOCHONDRIAL"/>
    <property type="match status" value="1"/>
</dbReference>
<dbReference type="PANTHER" id="PTHR28055:SF1">
    <property type="entry name" value="ALTERED INHERITANCE OF MITOCHONDRIA PROTEIN 41, MITOCHONDRIAL"/>
    <property type="match status" value="1"/>
</dbReference>
<reference evidence="1 2" key="1">
    <citation type="journal article" date="2010" name="Stand. Genomic Sci.">
        <title>Non-contiguous finished genome sequence of Aminomonas paucivorans type strain (GLU-3).</title>
        <authorList>
            <person name="Pitluck S."/>
            <person name="Yasawong M."/>
            <person name="Held B."/>
            <person name="Lapidus A."/>
            <person name="Nolan M."/>
            <person name="Copeland A."/>
            <person name="Lucas S."/>
            <person name="Del Rio T.G."/>
            <person name="Tice H."/>
            <person name="Cheng J.F."/>
            <person name="Chertkov O."/>
            <person name="Goodwin L."/>
            <person name="Tapia R."/>
            <person name="Han C."/>
            <person name="Liolios K."/>
            <person name="Ivanova N."/>
            <person name="Mavromatis K."/>
            <person name="Ovchinnikova G."/>
            <person name="Pati A."/>
            <person name="Chen A."/>
            <person name="Palaniappan K."/>
            <person name="Land M."/>
            <person name="Hauser L."/>
            <person name="Chang Y.J."/>
            <person name="Jeffries C.D."/>
            <person name="Pukall R."/>
            <person name="Spring S."/>
            <person name="Rohde M."/>
            <person name="Sikorski J."/>
            <person name="Goker M."/>
            <person name="Woyke T."/>
            <person name="Bristow J."/>
            <person name="Eisen J.A."/>
            <person name="Markowitz V."/>
            <person name="Hugenholtz P."/>
            <person name="Kyrpides N.C."/>
            <person name="Klenk H.P."/>
        </authorList>
    </citation>
    <scope>NUCLEOTIDE SEQUENCE [LARGE SCALE GENOMIC DNA]</scope>
    <source>
        <strain evidence="1 2">DSM 12260</strain>
    </source>
</reference>
<protein>
    <recommendedName>
        <fullName evidence="3">GatB/YqeY domain-containing protein</fullName>
    </recommendedName>
</protein>
<dbReference type="AlphaFoldDB" id="E3CWZ9"/>
<name>E3CWZ9_9BACT</name>
<dbReference type="RefSeq" id="WP_006300632.1">
    <property type="nucleotide sequence ID" value="NZ_CM001022.1"/>
</dbReference>
<accession>E3CWZ9</accession>
<dbReference type="Proteomes" id="UP000005096">
    <property type="component" value="Chromosome"/>
</dbReference>
<dbReference type="Gene3D" id="1.10.10.410">
    <property type="match status" value="1"/>
</dbReference>
<sequence length="152" mass="16785">MSDPLVERVQSELVAAMKRRDELSLSVLRMLKSAIQLAQVEKGRDAVLTDEEVVTLVQRLVKQRQEAAEQYRAGGAADRADRELEEARFLQGYLPEQLSDEELESLTRRVAQDTGAASPKDLGKVMGRVMPLVKGRAEGNRVRAAALKVLGS</sequence>
<dbReference type="PaxDb" id="584708-Apau_1022"/>
<dbReference type="HOGENOM" id="CLU_079430_2_1_0"/>
<dbReference type="Gene3D" id="1.10.1510.10">
    <property type="entry name" value="Uncharacterised protein YqeY/AIM41 PF09424, N-terminal domain"/>
    <property type="match status" value="1"/>
</dbReference>
<keyword evidence="2" id="KW-1185">Reference proteome</keyword>